<evidence type="ECO:0000256" key="1">
    <source>
        <dbReference type="SAM" id="Phobius"/>
    </source>
</evidence>
<evidence type="ECO:0000313" key="3">
    <source>
        <dbReference type="Proteomes" id="UP000186098"/>
    </source>
</evidence>
<dbReference type="STRING" id="407234.SAMN05421795_104159"/>
<feature type="transmembrane region" description="Helical" evidence="1">
    <location>
        <begin position="26"/>
        <end position="44"/>
    </location>
</feature>
<reference evidence="3" key="1">
    <citation type="submission" date="2017-01" db="EMBL/GenBank/DDBJ databases">
        <authorList>
            <person name="Varghese N."/>
            <person name="Submissions S."/>
        </authorList>
    </citation>
    <scope>NUCLEOTIDE SEQUENCE [LARGE SCALE GENOMIC DNA]</scope>
    <source>
        <strain evidence="3">DSM 18714</strain>
    </source>
</reference>
<evidence type="ECO:0000313" key="2">
    <source>
        <dbReference type="EMBL" id="SIS77734.1"/>
    </source>
</evidence>
<organism evidence="2 3">
    <name type="scientific">Phaeovulum vinaykumarii</name>
    <dbReference type="NCBI Taxonomy" id="407234"/>
    <lineage>
        <taxon>Bacteria</taxon>
        <taxon>Pseudomonadati</taxon>
        <taxon>Pseudomonadota</taxon>
        <taxon>Alphaproteobacteria</taxon>
        <taxon>Rhodobacterales</taxon>
        <taxon>Paracoccaceae</taxon>
        <taxon>Phaeovulum</taxon>
    </lineage>
</organism>
<accession>A0A1N7LVC4</accession>
<keyword evidence="1" id="KW-0472">Membrane</keyword>
<keyword evidence="3" id="KW-1185">Reference proteome</keyword>
<feature type="transmembrane region" description="Helical" evidence="1">
    <location>
        <begin position="175"/>
        <end position="195"/>
    </location>
</feature>
<protein>
    <recommendedName>
        <fullName evidence="4">PH domain-containing protein</fullName>
    </recommendedName>
</protein>
<feature type="transmembrane region" description="Helical" evidence="1">
    <location>
        <begin position="50"/>
        <end position="70"/>
    </location>
</feature>
<proteinExistence type="predicted"/>
<keyword evidence="1" id="KW-1133">Transmembrane helix</keyword>
<keyword evidence="1" id="KW-0812">Transmembrane</keyword>
<dbReference type="AlphaFoldDB" id="A0A1N7LVC4"/>
<sequence length="198" mass="21321">MTTPDAPPAALPVTLRPRWGVRTWRLMLVNALFTAMGLALYLKTRAPGDLVGLLFFGGLLLVMVGARLAGLPRLSLAPGRLECQSLPGRRLVLDLDAHARPVLVHRSDRGLYHPWLEIVPLAEGGAPRMLSIRAFADSPAAAAALLARVNAAAAASPPETVEQTNRRRAVWARSALVLLVGMLLIVPALSLWLLIFNP</sequence>
<dbReference type="EMBL" id="FTOM01000004">
    <property type="protein sequence ID" value="SIS77734.1"/>
    <property type="molecule type" value="Genomic_DNA"/>
</dbReference>
<name>A0A1N7LVC4_9RHOB</name>
<gene>
    <name evidence="2" type="ORF">SAMN05421795_104159</name>
</gene>
<dbReference type="RefSeq" id="WP_076365764.1">
    <property type="nucleotide sequence ID" value="NZ_FTOM01000004.1"/>
</dbReference>
<dbReference type="Proteomes" id="UP000186098">
    <property type="component" value="Unassembled WGS sequence"/>
</dbReference>
<evidence type="ECO:0008006" key="4">
    <source>
        <dbReference type="Google" id="ProtNLM"/>
    </source>
</evidence>